<organism evidence="3">
    <name type="scientific">Ixodes ricinus</name>
    <name type="common">Common tick</name>
    <name type="synonym">Acarus ricinus</name>
    <dbReference type="NCBI Taxonomy" id="34613"/>
    <lineage>
        <taxon>Eukaryota</taxon>
        <taxon>Metazoa</taxon>
        <taxon>Ecdysozoa</taxon>
        <taxon>Arthropoda</taxon>
        <taxon>Chelicerata</taxon>
        <taxon>Arachnida</taxon>
        <taxon>Acari</taxon>
        <taxon>Parasitiformes</taxon>
        <taxon>Ixodida</taxon>
        <taxon>Ixodoidea</taxon>
        <taxon>Ixodidae</taxon>
        <taxon>Ixodinae</taxon>
        <taxon>Ixodes</taxon>
    </lineage>
</organism>
<dbReference type="EMBL" id="GBIH01001417">
    <property type="protein sequence ID" value="JAC93293.1"/>
    <property type="molecule type" value="mRNA"/>
</dbReference>
<proteinExistence type="evidence at transcript level"/>
<evidence type="ECO:0000256" key="2">
    <source>
        <dbReference type="SAM" id="SignalP"/>
    </source>
</evidence>
<feature type="region of interest" description="Disordered" evidence="1">
    <location>
        <begin position="241"/>
        <end position="279"/>
    </location>
</feature>
<evidence type="ECO:0000313" key="3">
    <source>
        <dbReference type="EMBL" id="JAC93293.1"/>
    </source>
</evidence>
<dbReference type="AlphaFoldDB" id="A0A090XEQ8"/>
<keyword evidence="2" id="KW-0732">Signal</keyword>
<feature type="region of interest" description="Disordered" evidence="1">
    <location>
        <begin position="179"/>
        <end position="211"/>
    </location>
</feature>
<evidence type="ECO:0000256" key="1">
    <source>
        <dbReference type="SAM" id="MobiDB-lite"/>
    </source>
</evidence>
<feature type="compositionally biased region" description="Basic and acidic residues" evidence="1">
    <location>
        <begin position="195"/>
        <end position="211"/>
    </location>
</feature>
<name>A0A090XEQ8_IXORI</name>
<feature type="signal peptide" evidence="2">
    <location>
        <begin position="1"/>
        <end position="37"/>
    </location>
</feature>
<reference evidence="3" key="1">
    <citation type="journal article" date="2015" name="PLoS Negl. Trop. Dis.">
        <title>Deep Sequencing Analysis of the Ixodes ricinus Haemocytome.</title>
        <authorList>
            <person name="Kotsyfakis M."/>
            <person name="Kopacek P."/>
            <person name="Franta Z."/>
            <person name="Pedra J.H."/>
            <person name="Ribeiro J.M."/>
        </authorList>
    </citation>
    <scope>NUCLEOTIDE SEQUENCE</scope>
</reference>
<accession>A0A090XEQ8</accession>
<protein>
    <submittedName>
        <fullName evidence="3">Putative secreted protein</fullName>
    </submittedName>
</protein>
<sequence>MGRRKLRKTAQLAAWSLLGLLALVALLGAPPWPSGSAVPEELLAHPFWSYNPELEEPRDPRQGCSLPRVHPFHPVVWPHLKATVPLVCKIRQPWLTYVDVWGNLRFNGTSGYDLGSLRCFYRPIRRVTDDVVEYGDPVPFTRDPTPLADDVVSVTCRNFIELAVYTNIHAVVRPPLEYDKKQATSRDSQGGKGTKSHEGLQEDHHKGDDFIQRGSGQELQELADKEGHLDGSRRQLEQRLEAHDKEKHRKGLHKGGLTEGKQESLQELPRQLERVPGNWRKGFTQRSDLRLGLSVSVIDDAVYFRRPTSS</sequence>
<feature type="chain" id="PRO_5001869163" evidence="2">
    <location>
        <begin position="38"/>
        <end position="310"/>
    </location>
</feature>